<evidence type="ECO:0000313" key="3">
    <source>
        <dbReference type="Proteomes" id="UP001550853"/>
    </source>
</evidence>
<dbReference type="InterPro" id="IPR036291">
    <property type="entry name" value="NAD(P)-bd_dom_sf"/>
</dbReference>
<dbReference type="InterPro" id="IPR011032">
    <property type="entry name" value="GroES-like_sf"/>
</dbReference>
<reference evidence="2 3" key="1">
    <citation type="submission" date="2024-06" db="EMBL/GenBank/DDBJ databases">
        <title>The Natural Products Discovery Center: Release of the First 8490 Sequenced Strains for Exploring Actinobacteria Biosynthetic Diversity.</title>
        <authorList>
            <person name="Kalkreuter E."/>
            <person name="Kautsar S.A."/>
            <person name="Yang D."/>
            <person name="Bader C.D."/>
            <person name="Teijaro C.N."/>
            <person name="Fluegel L."/>
            <person name="Davis C.M."/>
            <person name="Simpson J.R."/>
            <person name="Lauterbach L."/>
            <person name="Steele A.D."/>
            <person name="Gui C."/>
            <person name="Meng S."/>
            <person name="Li G."/>
            <person name="Viehrig K."/>
            <person name="Ye F."/>
            <person name="Su P."/>
            <person name="Kiefer A.F."/>
            <person name="Nichols A."/>
            <person name="Cepeda A.J."/>
            <person name="Yan W."/>
            <person name="Fan B."/>
            <person name="Jiang Y."/>
            <person name="Adhikari A."/>
            <person name="Zheng C.-J."/>
            <person name="Schuster L."/>
            <person name="Cowan T.M."/>
            <person name="Smanski M.J."/>
            <person name="Chevrette M.G."/>
            <person name="De Carvalho L.P.S."/>
            <person name="Shen B."/>
        </authorList>
    </citation>
    <scope>NUCLEOTIDE SEQUENCE [LARGE SCALE GENOMIC DNA]</scope>
    <source>
        <strain evidence="2 3">NPDC033039</strain>
    </source>
</reference>
<dbReference type="InterPro" id="IPR020843">
    <property type="entry name" value="ER"/>
</dbReference>
<gene>
    <name evidence="2" type="ORF">AB0E61_14115</name>
</gene>
<dbReference type="InterPro" id="IPR013149">
    <property type="entry name" value="ADH-like_C"/>
</dbReference>
<proteinExistence type="predicted"/>
<dbReference type="PANTHER" id="PTHR45033">
    <property type="match status" value="1"/>
</dbReference>
<sequence length="303" mass="32169">MTVAERDEPVPAAGWTTVTVRAAALNRHDLWTLRGVGPAFQRLPIVLGSDAAGVDQEGNPVLVHSVVTEDTRGGEGSAPRWSVLGERYDGTFAERVAVPRENLVPKPAGMSFEDAACLPGAWLTAYRMLFDRAALEPGATVLVQGAGGGVATALIVLGSAAGYRVWVTGRSAERRKQAEALGAEAAFPPGARLPSRVDAVMETVGEATWEHSLRSVRDGGRVVVSGATTGALPPAELTHVFFRELTITGCTLGSRDQLARLARFCTQNRLAPVIDRVLPLSWAREGFRAMSDGTVFGKVVFTP</sequence>
<feature type="domain" description="Enoyl reductase (ER)" evidence="1">
    <location>
        <begin position="1"/>
        <end position="301"/>
    </location>
</feature>
<accession>A0ABV2YZP6</accession>
<evidence type="ECO:0000313" key="2">
    <source>
        <dbReference type="EMBL" id="MEU3711222.1"/>
    </source>
</evidence>
<dbReference type="InterPro" id="IPR052711">
    <property type="entry name" value="Zinc_ADH-like"/>
</dbReference>
<comment type="caution">
    <text evidence="2">The sequence shown here is derived from an EMBL/GenBank/DDBJ whole genome shotgun (WGS) entry which is preliminary data.</text>
</comment>
<dbReference type="Gene3D" id="3.90.180.10">
    <property type="entry name" value="Medium-chain alcohol dehydrogenases, catalytic domain"/>
    <property type="match status" value="1"/>
</dbReference>
<dbReference type="EMBL" id="JBEZVI010000009">
    <property type="protein sequence ID" value="MEU3711222.1"/>
    <property type="molecule type" value="Genomic_DNA"/>
</dbReference>
<dbReference type="SUPFAM" id="SSF51735">
    <property type="entry name" value="NAD(P)-binding Rossmann-fold domains"/>
    <property type="match status" value="1"/>
</dbReference>
<evidence type="ECO:0000259" key="1">
    <source>
        <dbReference type="SMART" id="SM00829"/>
    </source>
</evidence>
<dbReference type="SUPFAM" id="SSF50129">
    <property type="entry name" value="GroES-like"/>
    <property type="match status" value="1"/>
</dbReference>
<keyword evidence="3" id="KW-1185">Reference proteome</keyword>
<dbReference type="Pfam" id="PF08240">
    <property type="entry name" value="ADH_N"/>
    <property type="match status" value="1"/>
</dbReference>
<organism evidence="2 3">
    <name type="scientific">Streptomyces catenulae</name>
    <dbReference type="NCBI Taxonomy" id="66875"/>
    <lineage>
        <taxon>Bacteria</taxon>
        <taxon>Bacillati</taxon>
        <taxon>Actinomycetota</taxon>
        <taxon>Actinomycetes</taxon>
        <taxon>Kitasatosporales</taxon>
        <taxon>Streptomycetaceae</taxon>
        <taxon>Streptomyces</taxon>
    </lineage>
</organism>
<dbReference type="SMART" id="SM00829">
    <property type="entry name" value="PKS_ER"/>
    <property type="match status" value="1"/>
</dbReference>
<name>A0ABV2YZP6_9ACTN</name>
<dbReference type="Pfam" id="PF00107">
    <property type="entry name" value="ADH_zinc_N"/>
    <property type="match status" value="1"/>
</dbReference>
<dbReference type="InterPro" id="IPR013154">
    <property type="entry name" value="ADH-like_N"/>
</dbReference>
<dbReference type="PANTHER" id="PTHR45033:SF3">
    <property type="entry name" value="DEHYDROGENASE, PUTATIVE (AFU_ORTHOLOGUE AFUA_2G13270)-RELATED"/>
    <property type="match status" value="1"/>
</dbReference>
<protein>
    <submittedName>
        <fullName evidence="2">Zinc-binding dehydrogenase</fullName>
    </submittedName>
</protein>
<dbReference type="Proteomes" id="UP001550853">
    <property type="component" value="Unassembled WGS sequence"/>
</dbReference>
<dbReference type="Gene3D" id="3.40.50.720">
    <property type="entry name" value="NAD(P)-binding Rossmann-like Domain"/>
    <property type="match status" value="1"/>
</dbReference>